<dbReference type="RefSeq" id="WP_103789944.1">
    <property type="nucleotide sequence ID" value="NZ_PQVF01000010.1"/>
</dbReference>
<evidence type="ECO:0000256" key="1">
    <source>
        <dbReference type="SAM" id="Phobius"/>
    </source>
</evidence>
<keyword evidence="1" id="KW-1133">Transmembrane helix</keyword>
<keyword evidence="1" id="KW-0472">Membrane</keyword>
<sequence>MNFDDLKAAWNNDLDDSINIPQNLESLKGAQSPIEKVKKNLRLEFWLYVAFYVIFIALPFVTNRLTPVSTVVYYTLLLTMFMPMAYYTANFYKFYGRLNRLSFTTKDSLDEAYFELKHFTEIYTVMQHFIAPTCFLLGLLAGLGQKAGKTLDKIVGVAYLQHDGIIILSILLISFITLMIGFIIYIKWYVNRLYGKYLNELNAIRKELKETE</sequence>
<dbReference type="Proteomes" id="UP000236893">
    <property type="component" value="Unassembled WGS sequence"/>
</dbReference>
<protein>
    <submittedName>
        <fullName evidence="2">Uncharacterized protein</fullName>
    </submittedName>
</protein>
<feature type="transmembrane region" description="Helical" evidence="1">
    <location>
        <begin position="45"/>
        <end position="65"/>
    </location>
</feature>
<reference evidence="2 3" key="1">
    <citation type="submission" date="2018-01" db="EMBL/GenBank/DDBJ databases">
        <authorList>
            <person name="Gaut B.S."/>
            <person name="Morton B.R."/>
            <person name="Clegg M.T."/>
            <person name="Duvall M.R."/>
        </authorList>
    </citation>
    <scope>NUCLEOTIDE SEQUENCE [LARGE SCALE GENOMIC DNA]</scope>
    <source>
        <strain evidence="2 3">HR-AV</strain>
    </source>
</reference>
<keyword evidence="3" id="KW-1185">Reference proteome</keyword>
<name>A0A2S4ZZB2_9SPHI</name>
<organism evidence="2 3">
    <name type="scientific">Solitalea longa</name>
    <dbReference type="NCBI Taxonomy" id="2079460"/>
    <lineage>
        <taxon>Bacteria</taxon>
        <taxon>Pseudomonadati</taxon>
        <taxon>Bacteroidota</taxon>
        <taxon>Sphingobacteriia</taxon>
        <taxon>Sphingobacteriales</taxon>
        <taxon>Sphingobacteriaceae</taxon>
        <taxon>Solitalea</taxon>
    </lineage>
</organism>
<evidence type="ECO:0000313" key="3">
    <source>
        <dbReference type="Proteomes" id="UP000236893"/>
    </source>
</evidence>
<dbReference type="EMBL" id="PQVF01000010">
    <property type="protein sequence ID" value="POY35671.1"/>
    <property type="molecule type" value="Genomic_DNA"/>
</dbReference>
<keyword evidence="1" id="KW-0812">Transmembrane</keyword>
<proteinExistence type="predicted"/>
<feature type="transmembrane region" description="Helical" evidence="1">
    <location>
        <begin position="71"/>
        <end position="92"/>
    </location>
</feature>
<evidence type="ECO:0000313" key="2">
    <source>
        <dbReference type="EMBL" id="POY35671.1"/>
    </source>
</evidence>
<comment type="caution">
    <text evidence="2">The sequence shown here is derived from an EMBL/GenBank/DDBJ whole genome shotgun (WGS) entry which is preliminary data.</text>
</comment>
<gene>
    <name evidence="2" type="ORF">C3K47_14865</name>
</gene>
<dbReference type="OrthoDB" id="1249607at2"/>
<feature type="transmembrane region" description="Helical" evidence="1">
    <location>
        <begin position="164"/>
        <end position="186"/>
    </location>
</feature>
<dbReference type="AlphaFoldDB" id="A0A2S4ZZB2"/>
<feature type="transmembrane region" description="Helical" evidence="1">
    <location>
        <begin position="122"/>
        <end position="144"/>
    </location>
</feature>
<accession>A0A2S4ZZB2</accession>